<evidence type="ECO:0000256" key="1">
    <source>
        <dbReference type="SAM" id="Phobius"/>
    </source>
</evidence>
<proteinExistence type="predicted"/>
<dbReference type="EMBL" id="JACSEA010000023">
    <property type="protein sequence ID" value="KAF7379453.1"/>
    <property type="molecule type" value="Genomic_DNA"/>
</dbReference>
<dbReference type="AlphaFoldDB" id="A0A834IZ03"/>
<name>A0A834IZ03_VESVU</name>
<keyword evidence="1" id="KW-1133">Transmembrane helix</keyword>
<keyword evidence="1" id="KW-0812">Transmembrane</keyword>
<evidence type="ECO:0000313" key="3">
    <source>
        <dbReference type="Proteomes" id="UP000614350"/>
    </source>
</evidence>
<accession>A0A834IZ03</accession>
<gene>
    <name evidence="2" type="ORF">HZH66_014824</name>
</gene>
<feature type="transmembrane region" description="Helical" evidence="1">
    <location>
        <begin position="20"/>
        <end position="39"/>
    </location>
</feature>
<keyword evidence="3" id="KW-1185">Reference proteome</keyword>
<protein>
    <submittedName>
        <fullName evidence="2">Uncharacterized protein</fullName>
    </submittedName>
</protein>
<evidence type="ECO:0000313" key="2">
    <source>
        <dbReference type="EMBL" id="KAF7379453.1"/>
    </source>
</evidence>
<reference evidence="2" key="1">
    <citation type="journal article" date="2020" name="G3 (Bethesda)">
        <title>High-Quality Assemblies for Three Invasive Social Wasps from the &lt;i&gt;Vespula&lt;/i&gt; Genus.</title>
        <authorList>
            <person name="Harrop T.W.R."/>
            <person name="Guhlin J."/>
            <person name="McLaughlin G.M."/>
            <person name="Permina E."/>
            <person name="Stockwell P."/>
            <person name="Gilligan J."/>
            <person name="Le Lec M.F."/>
            <person name="Gruber M.A.M."/>
            <person name="Quinn O."/>
            <person name="Lovegrove M."/>
            <person name="Duncan E.J."/>
            <person name="Remnant E.J."/>
            <person name="Van Eeckhoven J."/>
            <person name="Graham B."/>
            <person name="Knapp R.A."/>
            <person name="Langford K.W."/>
            <person name="Kronenberg Z."/>
            <person name="Press M.O."/>
            <person name="Eacker S.M."/>
            <person name="Wilson-Rankin E.E."/>
            <person name="Purcell J."/>
            <person name="Lester P.J."/>
            <person name="Dearden P.K."/>
        </authorList>
    </citation>
    <scope>NUCLEOTIDE SEQUENCE</scope>
    <source>
        <strain evidence="2">Marl-1</strain>
    </source>
</reference>
<organism evidence="2 3">
    <name type="scientific">Vespula vulgaris</name>
    <name type="common">Yellow jacket</name>
    <name type="synonym">Wasp</name>
    <dbReference type="NCBI Taxonomy" id="7454"/>
    <lineage>
        <taxon>Eukaryota</taxon>
        <taxon>Metazoa</taxon>
        <taxon>Ecdysozoa</taxon>
        <taxon>Arthropoda</taxon>
        <taxon>Hexapoda</taxon>
        <taxon>Insecta</taxon>
        <taxon>Pterygota</taxon>
        <taxon>Neoptera</taxon>
        <taxon>Endopterygota</taxon>
        <taxon>Hymenoptera</taxon>
        <taxon>Apocrita</taxon>
        <taxon>Aculeata</taxon>
        <taxon>Vespoidea</taxon>
        <taxon>Vespidae</taxon>
        <taxon>Vespinae</taxon>
        <taxon>Vespula</taxon>
    </lineage>
</organism>
<keyword evidence="1" id="KW-0472">Membrane</keyword>
<dbReference type="Proteomes" id="UP000614350">
    <property type="component" value="Unassembled WGS sequence"/>
</dbReference>
<comment type="caution">
    <text evidence="2">The sequence shown here is derived from an EMBL/GenBank/DDBJ whole genome shotgun (WGS) entry which is preliminary data.</text>
</comment>
<sequence>MKTFTSSVLDLNDFIMATRIFLLMNGILGLLTLAILKIIKTAEEGDAAHEFITNLSDMNTKLVRETPNYPVHGNNVLLFLEH</sequence>